<dbReference type="Gene3D" id="3.60.10.10">
    <property type="entry name" value="Endonuclease/exonuclease/phosphatase"/>
    <property type="match status" value="1"/>
</dbReference>
<feature type="domain" description="Reverse transcriptase" evidence="1">
    <location>
        <begin position="379"/>
        <end position="637"/>
    </location>
</feature>
<evidence type="ECO:0000259" key="1">
    <source>
        <dbReference type="PROSITE" id="PS50878"/>
    </source>
</evidence>
<sequence>MPTNNSGDSYLEYTECLDVISSIISMYSVSHRIVIVGDCNGTLKPPRKYNKHDFLLQAFVHEMNLQSHRSEESTFFHHSGMSTSQIDYILHNATIAFLSDYKIHDQCHSNTSSHVPVSAKMNVKSKPTNTAIKSGYVSKFKIHNELSQHNIESHSIEESINFLCNCLKKAATVAVPSKIIKLKGPQFKASPTTLMLLKISKEKYQLWKSHGKKNYHLKTDKILAQRNLRKQLRKEQYLDRTQFYNELMDNPSNDMFHKLIRRNRGSKNKDAICIMENGEHHYSATDQTNSFSRYFEDLAVPKDNGYDPEFLDLCNIRHNIFDELCKQSSNEPQFSFQNICDAIQQLHSGKATGELGLAAEHFKNSPTTVTHFLTNCFNNIFNNHHIPDIFKSGIVTPVLKKGKNPMLMDNYRGIAVTPVISKLFECTILPRLTVNFNQSSLQFGFTKGLSMLMASLIITEARAEVKLVTMEPLFLITVDSQKAFDVVDHIILLIALYDHTQNHPLWSIVKNLYSGLVSRVKWKGTISDSFNIHQGVRQGGILSPFLYKVYVNNLLEDLKSHSLGLKIGTNYVGCPTCANDIDFLSSSHQELQCMLSVATHHARQSRVTINPTKTKAVILNKPKNINRSDLNWTLGNTPVYPSEDTTHLGLIRAELKENNLNVDARISIARRTLYSLMNTGLHGTNGLNPQTSYKIYQSYVIPRLLTLEWKYSLLTRANLIS</sequence>
<dbReference type="OrthoDB" id="9802488at2759"/>
<dbReference type="CDD" id="cd01650">
    <property type="entry name" value="RT_nLTR_like"/>
    <property type="match status" value="1"/>
</dbReference>
<evidence type="ECO:0000313" key="3">
    <source>
        <dbReference type="Proteomes" id="UP000507470"/>
    </source>
</evidence>
<reference evidence="2 3" key="1">
    <citation type="submission" date="2020-06" db="EMBL/GenBank/DDBJ databases">
        <authorList>
            <person name="Li R."/>
            <person name="Bekaert M."/>
        </authorList>
    </citation>
    <scope>NUCLEOTIDE SEQUENCE [LARGE SCALE GENOMIC DNA]</scope>
    <source>
        <strain evidence="3">wild</strain>
    </source>
</reference>
<dbReference type="InterPro" id="IPR036691">
    <property type="entry name" value="Endo/exonu/phosph_ase_sf"/>
</dbReference>
<evidence type="ECO:0000313" key="2">
    <source>
        <dbReference type="EMBL" id="CAC5404902.1"/>
    </source>
</evidence>
<dbReference type="SUPFAM" id="SSF56219">
    <property type="entry name" value="DNase I-like"/>
    <property type="match status" value="1"/>
</dbReference>
<dbReference type="Proteomes" id="UP000507470">
    <property type="component" value="Unassembled WGS sequence"/>
</dbReference>
<dbReference type="InterPro" id="IPR000477">
    <property type="entry name" value="RT_dom"/>
</dbReference>
<protein>
    <recommendedName>
        <fullName evidence="1">Reverse transcriptase domain-containing protein</fullName>
    </recommendedName>
</protein>
<dbReference type="PANTHER" id="PTHR19446">
    <property type="entry name" value="REVERSE TRANSCRIPTASES"/>
    <property type="match status" value="1"/>
</dbReference>
<dbReference type="EMBL" id="CACVKT020007047">
    <property type="protein sequence ID" value="CAC5404902.1"/>
    <property type="molecule type" value="Genomic_DNA"/>
</dbReference>
<keyword evidence="3" id="KW-1185">Reference proteome</keyword>
<dbReference type="PROSITE" id="PS50878">
    <property type="entry name" value="RT_POL"/>
    <property type="match status" value="1"/>
</dbReference>
<dbReference type="AlphaFoldDB" id="A0A6J8DC10"/>
<gene>
    <name evidence="2" type="ORF">MCOR_38640</name>
</gene>
<dbReference type="Pfam" id="PF00078">
    <property type="entry name" value="RVT_1"/>
    <property type="match status" value="1"/>
</dbReference>
<name>A0A6J8DC10_MYTCO</name>
<organism evidence="2 3">
    <name type="scientific">Mytilus coruscus</name>
    <name type="common">Sea mussel</name>
    <dbReference type="NCBI Taxonomy" id="42192"/>
    <lineage>
        <taxon>Eukaryota</taxon>
        <taxon>Metazoa</taxon>
        <taxon>Spiralia</taxon>
        <taxon>Lophotrochozoa</taxon>
        <taxon>Mollusca</taxon>
        <taxon>Bivalvia</taxon>
        <taxon>Autobranchia</taxon>
        <taxon>Pteriomorphia</taxon>
        <taxon>Mytilida</taxon>
        <taxon>Mytiloidea</taxon>
        <taxon>Mytilidae</taxon>
        <taxon>Mytilinae</taxon>
        <taxon>Mytilus</taxon>
    </lineage>
</organism>
<proteinExistence type="predicted"/>
<accession>A0A6J8DC10</accession>